<evidence type="ECO:0000256" key="3">
    <source>
        <dbReference type="ARBA" id="ARBA00011557"/>
    </source>
</evidence>
<evidence type="ECO:0000256" key="8">
    <source>
        <dbReference type="SAM" id="SignalP"/>
    </source>
</evidence>
<keyword evidence="5" id="KW-0813">Transport</keyword>
<comment type="subcellular location">
    <subcellularLocation>
        <location evidence="1">Periplasm</location>
    </subcellularLocation>
</comment>
<evidence type="ECO:0000256" key="7">
    <source>
        <dbReference type="ARBA" id="ARBA00034473"/>
    </source>
</evidence>
<proteinExistence type="inferred from homology"/>
<evidence type="ECO:0000313" key="9">
    <source>
        <dbReference type="EMBL" id="MCW8086409.1"/>
    </source>
</evidence>
<evidence type="ECO:0000313" key="10">
    <source>
        <dbReference type="Proteomes" id="UP001526430"/>
    </source>
</evidence>
<dbReference type="NCBIfam" id="NF008211">
    <property type="entry name" value="PRK10974.1"/>
    <property type="match status" value="1"/>
</dbReference>
<keyword evidence="6 8" id="KW-0732">Signal</keyword>
<evidence type="ECO:0000256" key="2">
    <source>
        <dbReference type="ARBA" id="ARBA00008520"/>
    </source>
</evidence>
<comment type="subunit">
    <text evidence="3">The complex is composed of two ATP-binding proteins (UgpC), two transmembrane proteins (UgpA and UgpE) and a solute-binding protein (UgpB).</text>
</comment>
<dbReference type="RefSeq" id="WP_301590437.1">
    <property type="nucleotide sequence ID" value="NZ_JAPFQI010000008.1"/>
</dbReference>
<dbReference type="CDD" id="cd14748">
    <property type="entry name" value="PBP2_UgpB"/>
    <property type="match status" value="1"/>
</dbReference>
<dbReference type="PANTHER" id="PTHR43649">
    <property type="entry name" value="ARABINOSE-BINDING PROTEIN-RELATED"/>
    <property type="match status" value="1"/>
</dbReference>
<dbReference type="EMBL" id="JAPFQI010000008">
    <property type="protein sequence ID" value="MCW8086409.1"/>
    <property type="molecule type" value="Genomic_DNA"/>
</dbReference>
<organism evidence="9 10">
    <name type="scientific">Sabulicella glaciei</name>
    <dbReference type="NCBI Taxonomy" id="2984948"/>
    <lineage>
        <taxon>Bacteria</taxon>
        <taxon>Pseudomonadati</taxon>
        <taxon>Pseudomonadota</taxon>
        <taxon>Alphaproteobacteria</taxon>
        <taxon>Acetobacterales</taxon>
        <taxon>Acetobacteraceae</taxon>
        <taxon>Sabulicella</taxon>
    </lineage>
</organism>
<evidence type="ECO:0000256" key="6">
    <source>
        <dbReference type="ARBA" id="ARBA00022729"/>
    </source>
</evidence>
<comment type="caution">
    <text evidence="9">The sequence shown here is derived from an EMBL/GenBank/DDBJ whole genome shotgun (WGS) entry which is preliminary data.</text>
</comment>
<dbReference type="Gene3D" id="3.40.190.10">
    <property type="entry name" value="Periplasmic binding protein-like II"/>
    <property type="match status" value="2"/>
</dbReference>
<feature type="signal peptide" evidence="8">
    <location>
        <begin position="1"/>
        <end position="21"/>
    </location>
</feature>
<gene>
    <name evidence="9" type="primary">ugpB</name>
    <name evidence="9" type="ORF">OF850_12275</name>
</gene>
<dbReference type="PANTHER" id="PTHR43649:SF31">
    <property type="entry name" value="SN-GLYCEROL-3-PHOSPHATE-BINDING PERIPLASMIC PROTEIN UGPB"/>
    <property type="match status" value="1"/>
</dbReference>
<accession>A0ABT3NXW3</accession>
<sequence>MLRRRQLGLAAAGTLAPVALAAPALAQGGPTEIQFWHGLAQPLGGLLEAIANDFNNSQNRARVVSTFRGGYPETMVAAIAAFRAGTAPHIVQMFEVGTGTMMAAGRAIKPLHELLRETNVNINFDDYLPAVRGYYSLADGRMMSMPFNSSTAIMFYNKDAFRRAGLNPDEAPKTWAEVRQAAQRIKAAGHEMPFTTAWPTWTQIEQQSAIHNQEIASQENGFGGLNTELRVNNPLMQRHFTNLLEMGREGTFRWGGRDSAGDALFASGQAAIVHASSGARARFVREVPGGVANIGAAMLPYYEDVPGAPINSIIGGASFWAMNRGPNAQRSADENRAIAEFFAFLARPEVAAKWHTDTGFLPVTRSAYERVRQSGFYEQNPGADIPIQQLLRGDRMTGASRGIRLGGFVEIRVIMQEEMERALQGQQAAPQALQNMTTRGNAVLRNFERTNRG</sequence>
<dbReference type="Proteomes" id="UP001526430">
    <property type="component" value="Unassembled WGS sequence"/>
</dbReference>
<comment type="function">
    <text evidence="7">Part of the ABC transporter complex UgpBAEC involved in sn-glycerol-3-phosphate (G3P) import. Binds G3P.</text>
</comment>
<protein>
    <recommendedName>
        <fullName evidence="4">sn-glycerol-3-phosphate-binding periplasmic protein UgpB</fullName>
    </recommendedName>
</protein>
<name>A0ABT3NXW3_9PROT</name>
<evidence type="ECO:0000256" key="4">
    <source>
        <dbReference type="ARBA" id="ARBA00017470"/>
    </source>
</evidence>
<evidence type="ECO:0000256" key="1">
    <source>
        <dbReference type="ARBA" id="ARBA00004418"/>
    </source>
</evidence>
<dbReference type="SUPFAM" id="SSF53850">
    <property type="entry name" value="Periplasmic binding protein-like II"/>
    <property type="match status" value="1"/>
</dbReference>
<comment type="similarity">
    <text evidence="2">Belongs to the bacterial solute-binding protein 1 family.</text>
</comment>
<evidence type="ECO:0000256" key="5">
    <source>
        <dbReference type="ARBA" id="ARBA00022448"/>
    </source>
</evidence>
<dbReference type="InterPro" id="IPR006059">
    <property type="entry name" value="SBP"/>
</dbReference>
<dbReference type="InterPro" id="IPR050490">
    <property type="entry name" value="Bact_solute-bd_prot1"/>
</dbReference>
<keyword evidence="10" id="KW-1185">Reference proteome</keyword>
<feature type="chain" id="PRO_5046232391" description="sn-glycerol-3-phosphate-binding periplasmic protein UgpB" evidence="8">
    <location>
        <begin position="22"/>
        <end position="453"/>
    </location>
</feature>
<dbReference type="Pfam" id="PF13416">
    <property type="entry name" value="SBP_bac_8"/>
    <property type="match status" value="1"/>
</dbReference>
<reference evidence="9 10" key="1">
    <citation type="submission" date="2022-10" db="EMBL/GenBank/DDBJ databases">
        <title>Roseococcus glaciei nov., sp. nov., isolated from glacier.</title>
        <authorList>
            <person name="Liu Q."/>
            <person name="Xin Y.-H."/>
        </authorList>
    </citation>
    <scope>NUCLEOTIDE SEQUENCE [LARGE SCALE GENOMIC DNA]</scope>
    <source>
        <strain evidence="9 10">MDT2-1-1</strain>
    </source>
</reference>